<evidence type="ECO:0000313" key="10">
    <source>
        <dbReference type="EMBL" id="KAJ7726909.1"/>
    </source>
</evidence>
<keyword evidence="6 9" id="KW-0812">Transmembrane</keyword>
<keyword evidence="9" id="KW-0999">Mitochondrion inner membrane</keyword>
<comment type="pathway">
    <text evidence="3">Secondary metabolite biosynthesis.</text>
</comment>
<dbReference type="PANTHER" id="PTHR11048:SF28">
    <property type="entry name" value="4-HYDROXYBENZOATE POLYPRENYLTRANSFERASE, MITOCHONDRIAL"/>
    <property type="match status" value="1"/>
</dbReference>
<evidence type="ECO:0000313" key="11">
    <source>
        <dbReference type="Proteomes" id="UP001215598"/>
    </source>
</evidence>
<evidence type="ECO:0000256" key="7">
    <source>
        <dbReference type="ARBA" id="ARBA00022989"/>
    </source>
</evidence>
<feature type="transmembrane region" description="Helical" evidence="9">
    <location>
        <begin position="229"/>
        <end position="251"/>
    </location>
</feature>
<keyword evidence="8 9" id="KW-0472">Membrane</keyword>
<dbReference type="PROSITE" id="PS00943">
    <property type="entry name" value="UBIA"/>
    <property type="match status" value="1"/>
</dbReference>
<accession>A0AAD7HRX9</accession>
<keyword evidence="9" id="KW-0831">Ubiquinone biosynthesis</keyword>
<keyword evidence="5 9" id="KW-0808">Transferase</keyword>
<dbReference type="Gene3D" id="1.20.120.1780">
    <property type="entry name" value="UbiA prenyltransferase"/>
    <property type="match status" value="1"/>
</dbReference>
<evidence type="ECO:0000256" key="4">
    <source>
        <dbReference type="ARBA" id="ARBA00005985"/>
    </source>
</evidence>
<comment type="catalytic activity">
    <reaction evidence="9">
        <text>an all-trans-polyprenyl diphosphate + 4-hydroxybenzoate = a 4-hydroxy-3-(all-trans-polyprenyl)benzoate + diphosphate</text>
        <dbReference type="Rhea" id="RHEA:44504"/>
        <dbReference type="Rhea" id="RHEA-COMP:9514"/>
        <dbReference type="Rhea" id="RHEA-COMP:9564"/>
        <dbReference type="ChEBI" id="CHEBI:17879"/>
        <dbReference type="ChEBI" id="CHEBI:33019"/>
        <dbReference type="ChEBI" id="CHEBI:58914"/>
        <dbReference type="ChEBI" id="CHEBI:78396"/>
        <dbReference type="EC" id="2.5.1.39"/>
    </reaction>
</comment>
<dbReference type="InterPro" id="IPR030470">
    <property type="entry name" value="UbiA_prenylTrfase_CS"/>
</dbReference>
<dbReference type="Pfam" id="PF01040">
    <property type="entry name" value="UbiA"/>
    <property type="match status" value="1"/>
</dbReference>
<feature type="transmembrane region" description="Helical" evidence="9">
    <location>
        <begin position="206"/>
        <end position="223"/>
    </location>
</feature>
<evidence type="ECO:0000256" key="8">
    <source>
        <dbReference type="ARBA" id="ARBA00023136"/>
    </source>
</evidence>
<dbReference type="InterPro" id="IPR000537">
    <property type="entry name" value="UbiA_prenyltransferase"/>
</dbReference>
<comment type="caution">
    <text evidence="10">The sequence shown here is derived from an EMBL/GenBank/DDBJ whole genome shotgun (WGS) entry which is preliminary data.</text>
</comment>
<reference evidence="10" key="1">
    <citation type="submission" date="2023-03" db="EMBL/GenBank/DDBJ databases">
        <title>Massive genome expansion in bonnet fungi (Mycena s.s.) driven by repeated elements and novel gene families across ecological guilds.</title>
        <authorList>
            <consortium name="Lawrence Berkeley National Laboratory"/>
            <person name="Harder C.B."/>
            <person name="Miyauchi S."/>
            <person name="Viragh M."/>
            <person name="Kuo A."/>
            <person name="Thoen E."/>
            <person name="Andreopoulos B."/>
            <person name="Lu D."/>
            <person name="Skrede I."/>
            <person name="Drula E."/>
            <person name="Henrissat B."/>
            <person name="Morin E."/>
            <person name="Kohler A."/>
            <person name="Barry K."/>
            <person name="LaButti K."/>
            <person name="Morin E."/>
            <person name="Salamov A."/>
            <person name="Lipzen A."/>
            <person name="Mereny Z."/>
            <person name="Hegedus B."/>
            <person name="Baldrian P."/>
            <person name="Stursova M."/>
            <person name="Weitz H."/>
            <person name="Taylor A."/>
            <person name="Grigoriev I.V."/>
            <person name="Nagy L.G."/>
            <person name="Martin F."/>
            <person name="Kauserud H."/>
        </authorList>
    </citation>
    <scope>NUCLEOTIDE SEQUENCE</scope>
    <source>
        <strain evidence="10">CBHHK182m</strain>
    </source>
</reference>
<organism evidence="10 11">
    <name type="scientific">Mycena metata</name>
    <dbReference type="NCBI Taxonomy" id="1033252"/>
    <lineage>
        <taxon>Eukaryota</taxon>
        <taxon>Fungi</taxon>
        <taxon>Dikarya</taxon>
        <taxon>Basidiomycota</taxon>
        <taxon>Agaricomycotina</taxon>
        <taxon>Agaricomycetes</taxon>
        <taxon>Agaricomycetidae</taxon>
        <taxon>Agaricales</taxon>
        <taxon>Marasmiineae</taxon>
        <taxon>Mycenaceae</taxon>
        <taxon>Mycena</taxon>
    </lineage>
</organism>
<evidence type="ECO:0000256" key="6">
    <source>
        <dbReference type="ARBA" id="ARBA00022692"/>
    </source>
</evidence>
<name>A0AAD7HRX9_9AGAR</name>
<dbReference type="Gene3D" id="1.10.357.140">
    <property type="entry name" value="UbiA prenyltransferase"/>
    <property type="match status" value="1"/>
</dbReference>
<feature type="transmembrane region" description="Helical" evidence="9">
    <location>
        <begin position="178"/>
        <end position="197"/>
    </location>
</feature>
<evidence type="ECO:0000256" key="1">
    <source>
        <dbReference type="ARBA" id="ARBA00001946"/>
    </source>
</evidence>
<comment type="subcellular location">
    <subcellularLocation>
        <location evidence="2">Membrane</location>
        <topology evidence="2">Multi-pass membrane protein</topology>
    </subcellularLocation>
    <subcellularLocation>
        <location evidence="9">Mitochondrion inner membrane</location>
        <topology evidence="9">Multi-pass membrane protein</topology>
        <orientation evidence="9">Matrix side</orientation>
    </subcellularLocation>
</comment>
<dbReference type="InterPro" id="IPR044878">
    <property type="entry name" value="UbiA_sf"/>
</dbReference>
<feature type="transmembrane region" description="Helical" evidence="9">
    <location>
        <begin position="152"/>
        <end position="172"/>
    </location>
</feature>
<feature type="transmembrane region" description="Helical" evidence="9">
    <location>
        <begin position="299"/>
        <end position="320"/>
    </location>
</feature>
<dbReference type="InterPro" id="IPR039653">
    <property type="entry name" value="Prenyltransferase"/>
</dbReference>
<keyword evidence="9" id="KW-0496">Mitochondrion</keyword>
<keyword evidence="7 9" id="KW-1133">Transmembrane helix</keyword>
<dbReference type="Proteomes" id="UP001215598">
    <property type="component" value="Unassembled WGS sequence"/>
</dbReference>
<evidence type="ECO:0000256" key="3">
    <source>
        <dbReference type="ARBA" id="ARBA00005179"/>
    </source>
</evidence>
<dbReference type="GO" id="GO:0008412">
    <property type="term" value="F:4-hydroxybenzoate polyprenyltransferase activity"/>
    <property type="evidence" value="ECO:0007669"/>
    <property type="project" value="UniProtKB-EC"/>
</dbReference>
<feature type="transmembrane region" description="Helical" evidence="9">
    <location>
        <begin position="106"/>
        <end position="131"/>
    </location>
</feature>
<dbReference type="CDD" id="cd13959">
    <property type="entry name" value="PT_UbiA_COQ2"/>
    <property type="match status" value="1"/>
</dbReference>
<feature type="transmembrane region" description="Helical" evidence="9">
    <location>
        <begin position="75"/>
        <end position="94"/>
    </location>
</feature>
<sequence>MISQILLLLDEPQTNQVSRLIGEIGELIKPVVLVVPAQFGSMSNSVQATPSSPKPLPFTQSIVATLEPWVNLTRVSRFAGTMLVFWPYAWALTMTARTANVPLSRFFYLLFWGFIGASLSHSVGCVWNDILDRNFDRQVERTKKRPIASGQISVRGAVAFLWGHLAIMLWIIRDVNDLAWKIALLTMFPLAGLYPLMKRITYWPQAWLGISMNAGVFMAWAFLTRSVPTSAFALFGGTWAWTIWYDTIYACQDKKDDVKAGVKSTALLFGNSIKLVLALFATMMMSGLILAGILNNHQLPYFVLSVGGGSVYLVAQLYAVDTDSPKSCWAAFHRNGFNLGALIWSGFFADYIWSVKGFQPAFSDFAGGLMLKGS</sequence>
<proteinExistence type="inferred from homology"/>
<dbReference type="GO" id="GO:0006744">
    <property type="term" value="P:ubiquinone biosynthetic process"/>
    <property type="evidence" value="ECO:0007669"/>
    <property type="project" value="UniProtKB-UniRule"/>
</dbReference>
<dbReference type="InterPro" id="IPR006370">
    <property type="entry name" value="HB_polyprenyltransferase-like"/>
</dbReference>
<dbReference type="HAMAP" id="MF_01635">
    <property type="entry name" value="UbiA"/>
    <property type="match status" value="1"/>
</dbReference>
<feature type="transmembrane region" description="Helical" evidence="9">
    <location>
        <begin position="332"/>
        <end position="353"/>
    </location>
</feature>
<evidence type="ECO:0000256" key="9">
    <source>
        <dbReference type="HAMAP-Rule" id="MF_03189"/>
    </source>
</evidence>
<dbReference type="PANTHER" id="PTHR11048">
    <property type="entry name" value="PRENYLTRANSFERASES"/>
    <property type="match status" value="1"/>
</dbReference>
<dbReference type="FunFam" id="1.20.120.1780:FF:000001">
    <property type="entry name" value="4-hydroxybenzoate octaprenyltransferase"/>
    <property type="match status" value="1"/>
</dbReference>
<protein>
    <recommendedName>
        <fullName evidence="9">4-hydroxybenzoate polyprenyltransferase, mitochondrial</fullName>
        <shortName evidence="9">4-HB polyprenyltransferase</shortName>
        <ecNumber evidence="9">2.5.1.39</ecNumber>
    </recommendedName>
    <alternativeName>
        <fullName evidence="9">Para-hydroxybenzoate--polyprenyltransferase</fullName>
        <shortName evidence="9">PHB:PPT</shortName>
        <shortName evidence="9">PHB:polyprenyltransferase</shortName>
    </alternativeName>
</protein>
<comment type="cofactor">
    <cofactor evidence="1 9">
        <name>Mg(2+)</name>
        <dbReference type="ChEBI" id="CHEBI:18420"/>
    </cofactor>
</comment>
<comment type="function">
    <text evidence="9">Catalyzes the prenylation of para-hydroxybenzoate (PHB) with an all-trans polyprenyl group. Mediates the second step in the final reaction sequence of coenzyme Q (CoQ) biosynthesis, which is the condensation of the polyisoprenoid side chain with PHB, generating the first membrane-bound Q intermediate.</text>
</comment>
<comment type="pathway">
    <text evidence="9">Cofactor biosynthesis; ubiquinone biosynthesis.</text>
</comment>
<keyword evidence="9" id="KW-0414">Isoprene biosynthesis</keyword>
<comment type="similarity">
    <text evidence="4 9">Belongs to the UbiA prenyltransferase family.</text>
</comment>
<dbReference type="EMBL" id="JARKIB010000183">
    <property type="protein sequence ID" value="KAJ7726909.1"/>
    <property type="molecule type" value="Genomic_DNA"/>
</dbReference>
<feature type="transmembrane region" description="Helical" evidence="9">
    <location>
        <begin position="272"/>
        <end position="293"/>
    </location>
</feature>
<gene>
    <name evidence="10" type="ORF">B0H16DRAFT_1591716</name>
</gene>
<dbReference type="EC" id="2.5.1.39" evidence="9"/>
<dbReference type="FunFam" id="1.10.357.140:FF:000008">
    <property type="entry name" value="4-hydroxybenzoate octaprenyltransferase"/>
    <property type="match status" value="1"/>
</dbReference>
<evidence type="ECO:0000256" key="2">
    <source>
        <dbReference type="ARBA" id="ARBA00004141"/>
    </source>
</evidence>
<dbReference type="GO" id="GO:0008299">
    <property type="term" value="P:isoprenoid biosynthetic process"/>
    <property type="evidence" value="ECO:0007669"/>
    <property type="project" value="UniProtKB-UniRule"/>
</dbReference>
<keyword evidence="11" id="KW-1185">Reference proteome</keyword>
<dbReference type="GO" id="GO:0005743">
    <property type="term" value="C:mitochondrial inner membrane"/>
    <property type="evidence" value="ECO:0007669"/>
    <property type="project" value="UniProtKB-SubCell"/>
</dbReference>
<evidence type="ECO:0000256" key="5">
    <source>
        <dbReference type="ARBA" id="ARBA00022679"/>
    </source>
</evidence>
<dbReference type="AlphaFoldDB" id="A0AAD7HRX9"/>